<dbReference type="InterPro" id="IPR000873">
    <property type="entry name" value="AMP-dep_synth/lig_dom"/>
</dbReference>
<keyword evidence="6" id="KW-1185">Reference proteome</keyword>
<dbReference type="GO" id="GO:0016020">
    <property type="term" value="C:membrane"/>
    <property type="evidence" value="ECO:0007669"/>
    <property type="project" value="TreeGrafter"/>
</dbReference>
<evidence type="ECO:0000259" key="4">
    <source>
        <dbReference type="Pfam" id="PF00501"/>
    </source>
</evidence>
<evidence type="ECO:0000256" key="2">
    <source>
        <dbReference type="ARBA" id="ARBA00022840"/>
    </source>
</evidence>
<dbReference type="InterPro" id="IPR042099">
    <property type="entry name" value="ANL_N_sf"/>
</dbReference>
<dbReference type="GO" id="GO:0004467">
    <property type="term" value="F:long-chain fatty acid-CoA ligase activity"/>
    <property type="evidence" value="ECO:0007669"/>
    <property type="project" value="UniProtKB-EC"/>
</dbReference>
<dbReference type="GO" id="GO:0005524">
    <property type="term" value="F:ATP binding"/>
    <property type="evidence" value="ECO:0007669"/>
    <property type="project" value="UniProtKB-KW"/>
</dbReference>
<accession>A0A7V8SZ90</accession>
<dbReference type="PANTHER" id="PTHR43272">
    <property type="entry name" value="LONG-CHAIN-FATTY-ACID--COA LIGASE"/>
    <property type="match status" value="1"/>
</dbReference>
<dbReference type="AlphaFoldDB" id="A0A7V8SZ90"/>
<organism evidence="5 6">
    <name type="scientific">Candidatus Acidiferrum panamense</name>
    <dbReference type="NCBI Taxonomy" id="2741543"/>
    <lineage>
        <taxon>Bacteria</taxon>
        <taxon>Pseudomonadati</taxon>
        <taxon>Acidobacteriota</taxon>
        <taxon>Terriglobia</taxon>
        <taxon>Candidatus Acidiferrales</taxon>
        <taxon>Candidatus Acidiferrum</taxon>
    </lineage>
</organism>
<dbReference type="SUPFAM" id="SSF56801">
    <property type="entry name" value="Acetyl-CoA synthetase-like"/>
    <property type="match status" value="1"/>
</dbReference>
<keyword evidence="1" id="KW-0547">Nucleotide-binding</keyword>
<dbReference type="Proteomes" id="UP000567293">
    <property type="component" value="Unassembled WGS sequence"/>
</dbReference>
<dbReference type="PANTHER" id="PTHR43272:SF33">
    <property type="entry name" value="AMP-BINDING DOMAIN-CONTAINING PROTEIN-RELATED"/>
    <property type="match status" value="1"/>
</dbReference>
<protein>
    <submittedName>
        <fullName evidence="5">AMP-binding protein</fullName>
    </submittedName>
</protein>
<feature type="domain" description="AMP-dependent synthetase/ligase" evidence="4">
    <location>
        <begin position="27"/>
        <end position="414"/>
    </location>
</feature>
<dbReference type="InterPro" id="IPR045851">
    <property type="entry name" value="AMP-bd_C_sf"/>
</dbReference>
<comment type="caution">
    <text evidence="5">The sequence shown here is derived from an EMBL/GenBank/DDBJ whole genome shotgun (WGS) entry which is preliminary data.</text>
</comment>
<evidence type="ECO:0000313" key="5">
    <source>
        <dbReference type="EMBL" id="MBA0087736.1"/>
    </source>
</evidence>
<dbReference type="Gene3D" id="3.30.300.30">
    <property type="match status" value="1"/>
</dbReference>
<evidence type="ECO:0000256" key="3">
    <source>
        <dbReference type="ARBA" id="ARBA00024484"/>
    </source>
</evidence>
<dbReference type="Pfam" id="PF00501">
    <property type="entry name" value="AMP-binding"/>
    <property type="match status" value="1"/>
</dbReference>
<evidence type="ECO:0000313" key="6">
    <source>
        <dbReference type="Proteomes" id="UP000567293"/>
    </source>
</evidence>
<gene>
    <name evidence="5" type="ORF">HRJ53_22350</name>
</gene>
<dbReference type="Gene3D" id="3.40.50.12780">
    <property type="entry name" value="N-terminal domain of ligase-like"/>
    <property type="match status" value="1"/>
</dbReference>
<name>A0A7V8SZ90_9BACT</name>
<reference evidence="5" key="1">
    <citation type="submission" date="2020-06" db="EMBL/GenBank/DDBJ databases">
        <title>Legume-microbial interactions unlock mineral nutrients during tropical forest succession.</title>
        <authorList>
            <person name="Epihov D.Z."/>
        </authorList>
    </citation>
    <scope>NUCLEOTIDE SEQUENCE [LARGE SCALE GENOMIC DNA]</scope>
    <source>
        <strain evidence="5">Pan2503</strain>
    </source>
</reference>
<sequence length="569" mass="63097">MLDLSKYASIGAALKDALDRFAAELCLIEADREREKERLTYRDFKARAHRLAQAFEDAGFSAGDRASIIMTNQSKWLISAYAIFFAGGVLVPLDYKLTPDEQWQLLKHSGASVLVTEYPIWRQLSDAAGAATANVKTVLVTEAPPNAELAGARRWEEFRATGEPVLVPRTRKDTACIVYSSGTGGRPKGCMMTHENYLEQCVALTSLYPFWPGVRYLSILPTNHAIDFMVGFFGPLTCGAAVVHLRTLRPEYVREAFPKYKITYVSLVPLVLKNLQKGLEARLEALPAGKRRIFKALAAINKAVTKGRPRLGISRLLLKQVHQAFGGELRAIIVGGAFTEAHTLQFFYNLGIPVANGYGLTEAGTAITVNDLKPFRADTVGKPLPGVEVRIMNSASDGIGEVAVRSKTVMKGYLNDPELTAETIVDGWLMTGDLGRFEEHGHLQLAGRKKNMIVTEEGKNIYPEDIESVFEDLPVKEFCIFAANYIWPKRSMTGEQLVLALHLEPGQRFSNELRAEISARNQRLLNYKRIHGAVLLEEDFPRTASLKIKRNVLAERLAKLDRAAAILPL</sequence>
<evidence type="ECO:0000256" key="1">
    <source>
        <dbReference type="ARBA" id="ARBA00022741"/>
    </source>
</evidence>
<proteinExistence type="predicted"/>
<keyword evidence="2" id="KW-0067">ATP-binding</keyword>
<comment type="catalytic activity">
    <reaction evidence="3">
        <text>a long-chain fatty acid + ATP + CoA = a long-chain fatty acyl-CoA + AMP + diphosphate</text>
        <dbReference type="Rhea" id="RHEA:15421"/>
        <dbReference type="ChEBI" id="CHEBI:30616"/>
        <dbReference type="ChEBI" id="CHEBI:33019"/>
        <dbReference type="ChEBI" id="CHEBI:57287"/>
        <dbReference type="ChEBI" id="CHEBI:57560"/>
        <dbReference type="ChEBI" id="CHEBI:83139"/>
        <dbReference type="ChEBI" id="CHEBI:456215"/>
        <dbReference type="EC" id="6.2.1.3"/>
    </reaction>
    <physiologicalReaction direction="left-to-right" evidence="3">
        <dbReference type="Rhea" id="RHEA:15422"/>
    </physiologicalReaction>
</comment>
<dbReference type="EMBL" id="JACDQQ010002155">
    <property type="protein sequence ID" value="MBA0087736.1"/>
    <property type="molecule type" value="Genomic_DNA"/>
</dbReference>